<accession>A0A7S4SFN2</accession>
<feature type="transmembrane region" description="Helical" evidence="5">
    <location>
        <begin position="156"/>
        <end position="178"/>
    </location>
</feature>
<feature type="transmembrane region" description="Helical" evidence="5">
    <location>
        <begin position="129"/>
        <end position="150"/>
    </location>
</feature>
<feature type="transmembrane region" description="Helical" evidence="5">
    <location>
        <begin position="185"/>
        <end position="206"/>
    </location>
</feature>
<feature type="transmembrane region" description="Helical" evidence="5">
    <location>
        <begin position="330"/>
        <end position="347"/>
    </location>
</feature>
<comment type="subcellular location">
    <subcellularLocation>
        <location evidence="1">Membrane</location>
        <topology evidence="1">Multi-pass membrane protein</topology>
    </subcellularLocation>
</comment>
<name>A0A7S4SFN2_9DINO</name>
<evidence type="ECO:0000256" key="4">
    <source>
        <dbReference type="ARBA" id="ARBA00023136"/>
    </source>
</evidence>
<sequence length="380" mass="39917">MAVFQRPSSWVPQPPGRRRRLTRKLTLIGCLSVLLCAGRLAQTHSHLPCPDFDVDLHGLRRALRRARPAPARGPALGTIAGAPVSQLLMAAPLAAIAGLVGGVAGFGNGIVCIQGLMRLPGLRLTQLQACASSLGPSVLCSLWGGCVWIEESCGDLTLAVLLAVCGIPGVAFGARVAALASEATLRCVFAFVLCCILCPLLLLQLLHEKEDASPPASPAKRVKIAYSPEPQEDAPLCDIAWPSGVSDSCFLSSIRRLLRNPAETARHCLMGALVGVLTGSIGVGDVPLFIAYLVRSGFSHRQATGMAMLATVPTNAFGALLHMFEGNAVAALVPILAAFMSLGAHMGAKLSCGLSEEKLKLGFVVLVLFFGLFLGWEVME</sequence>
<dbReference type="GO" id="GO:0016020">
    <property type="term" value="C:membrane"/>
    <property type="evidence" value="ECO:0007669"/>
    <property type="project" value="UniProtKB-SubCell"/>
</dbReference>
<evidence type="ECO:0000313" key="6">
    <source>
        <dbReference type="EMBL" id="CAE4641826.1"/>
    </source>
</evidence>
<organism evidence="6">
    <name type="scientific">Alexandrium monilatum</name>
    <dbReference type="NCBI Taxonomy" id="311494"/>
    <lineage>
        <taxon>Eukaryota</taxon>
        <taxon>Sar</taxon>
        <taxon>Alveolata</taxon>
        <taxon>Dinophyceae</taxon>
        <taxon>Gonyaulacales</taxon>
        <taxon>Pyrocystaceae</taxon>
        <taxon>Alexandrium</taxon>
    </lineage>
</organism>
<proteinExistence type="predicted"/>
<dbReference type="Pfam" id="PF01925">
    <property type="entry name" value="TauE"/>
    <property type="match status" value="1"/>
</dbReference>
<feature type="transmembrane region" description="Helical" evidence="5">
    <location>
        <begin position="93"/>
        <end position="117"/>
    </location>
</feature>
<evidence type="ECO:0000256" key="3">
    <source>
        <dbReference type="ARBA" id="ARBA00022989"/>
    </source>
</evidence>
<dbReference type="PANTHER" id="PTHR43701">
    <property type="entry name" value="MEMBRANE TRANSPORTER PROTEIN MJ0441-RELATED"/>
    <property type="match status" value="1"/>
</dbReference>
<dbReference type="EMBL" id="HBNR01068440">
    <property type="protein sequence ID" value="CAE4641826.1"/>
    <property type="molecule type" value="Transcribed_RNA"/>
</dbReference>
<evidence type="ECO:0000256" key="1">
    <source>
        <dbReference type="ARBA" id="ARBA00004141"/>
    </source>
</evidence>
<keyword evidence="2 5" id="KW-0812">Transmembrane</keyword>
<dbReference type="AlphaFoldDB" id="A0A7S4SFN2"/>
<keyword evidence="3 5" id="KW-1133">Transmembrane helix</keyword>
<feature type="transmembrane region" description="Helical" evidence="5">
    <location>
        <begin position="269"/>
        <end position="294"/>
    </location>
</feature>
<gene>
    <name evidence="6" type="ORF">AMON00008_LOCUS48444</name>
</gene>
<reference evidence="6" key="1">
    <citation type="submission" date="2021-01" db="EMBL/GenBank/DDBJ databases">
        <authorList>
            <person name="Corre E."/>
            <person name="Pelletier E."/>
            <person name="Niang G."/>
            <person name="Scheremetjew M."/>
            <person name="Finn R."/>
            <person name="Kale V."/>
            <person name="Holt S."/>
            <person name="Cochrane G."/>
            <person name="Meng A."/>
            <person name="Brown T."/>
            <person name="Cohen L."/>
        </authorList>
    </citation>
    <scope>NUCLEOTIDE SEQUENCE</scope>
    <source>
        <strain evidence="6">CCMP3105</strain>
    </source>
</reference>
<dbReference type="InterPro" id="IPR051598">
    <property type="entry name" value="TSUP/Inactive_protease-like"/>
</dbReference>
<dbReference type="InterPro" id="IPR002781">
    <property type="entry name" value="TM_pro_TauE-like"/>
</dbReference>
<keyword evidence="4 5" id="KW-0472">Membrane</keyword>
<protein>
    <recommendedName>
        <fullName evidence="7">Membrane transporter protein</fullName>
    </recommendedName>
</protein>
<evidence type="ECO:0000256" key="2">
    <source>
        <dbReference type="ARBA" id="ARBA00022692"/>
    </source>
</evidence>
<dbReference type="PANTHER" id="PTHR43701:SF2">
    <property type="entry name" value="MEMBRANE TRANSPORTER PROTEIN YJNA-RELATED"/>
    <property type="match status" value="1"/>
</dbReference>
<evidence type="ECO:0000256" key="5">
    <source>
        <dbReference type="SAM" id="Phobius"/>
    </source>
</evidence>
<evidence type="ECO:0008006" key="7">
    <source>
        <dbReference type="Google" id="ProtNLM"/>
    </source>
</evidence>
<feature type="transmembrane region" description="Helical" evidence="5">
    <location>
        <begin position="359"/>
        <end position="376"/>
    </location>
</feature>